<dbReference type="GO" id="GO:0004842">
    <property type="term" value="F:ubiquitin-protein transferase activity"/>
    <property type="evidence" value="ECO:0007669"/>
    <property type="project" value="InterPro"/>
</dbReference>
<dbReference type="PANTHER" id="PTHR46654">
    <property type="entry name" value="E3 UBIQUITIN-PROTEIN LIGASE HECTD3"/>
    <property type="match status" value="1"/>
</dbReference>
<dbReference type="OrthoDB" id="239701at2759"/>
<feature type="domain" description="HECT" evidence="5">
    <location>
        <begin position="837"/>
        <end position="928"/>
    </location>
</feature>
<evidence type="ECO:0000256" key="3">
    <source>
        <dbReference type="PROSITE-ProRule" id="PRU00235"/>
    </source>
</evidence>
<feature type="domain" description="HECT" evidence="5">
    <location>
        <begin position="268"/>
        <end position="574"/>
    </location>
</feature>
<dbReference type="PROSITE" id="PS50237">
    <property type="entry name" value="HECT"/>
    <property type="match status" value="2"/>
</dbReference>
<dbReference type="PRINTS" id="PR00633">
    <property type="entry name" value="RCCNDNSATION"/>
</dbReference>
<dbReference type="PROSITE" id="PS50012">
    <property type="entry name" value="RCC1_3"/>
    <property type="match status" value="2"/>
</dbReference>
<evidence type="ECO:0000313" key="6">
    <source>
        <dbReference type="EMBL" id="CAD0195666.1"/>
    </source>
</evidence>
<evidence type="ECO:0000259" key="5">
    <source>
        <dbReference type="PROSITE" id="PS50237"/>
    </source>
</evidence>
<dbReference type="Gene3D" id="3.90.1750.10">
    <property type="entry name" value="Hect, E3 ligase catalytic domains"/>
    <property type="match status" value="1"/>
</dbReference>
<dbReference type="PANTHER" id="PTHR46654:SF1">
    <property type="entry name" value="E3 UBIQUITIN-PROTEIN LIGASE HECTD3"/>
    <property type="match status" value="1"/>
</dbReference>
<sequence>MRIDCLKGLRVIKVECGSQFSVALCQCGSVYTWGKGDYHRLGHGSYEHVRRPMRVTGMQGKTIVSIATGSLHCVACTDNGEVYTWGDNDEGQLGDGTTLAAQRPRLLMALQGKRVTKVACGSAHTVALCVEAPRAPRPPPPPPLECHLLRDLPTQLICNRLVLLHQFSELVCPNLPLLILDGPLDQLRTLLFYSVKEAAFRKAIMATMLRERQHGPVVELSRVAARRARRGGTGLAGPAGMRSVFGQMVARLPALTQEALALPHRVWKVKFVGESVDDCGGGYSESIAEMCEELQNGSLPLLMATPNGRGDAGASRDAFLLNPTANTPLHLNCFRFLGVLMGIAIRTGSPLSLSLAEGVWRQLAGQPLRPQDLAEVDKDFLPALLCIRDMTPSNKELQNLELPFSIPSAAGHEVPLSTRHKRVTPENKDEYVQLALHYRLHEFDEQVRAVRDGMSRVIPAPLLALFTAAELETLVCGSPDIPVQALRASATYKVQWFWEVMEELSGSERALFLRFVWGRTRLPRAARPKAEGLCATGIEPNAPLVQWFWEVMEELSGSERALFLRFVWGRTRLPRAPQDPRQRDFVLQVMEELSGSERALFLRFVWGRTRLPRAPQDPRQRDFVLQVMLYTGSLITRHRTQRAASAMVLGGDGGVVRQRARAVPALRWGRTRLPRAPQDPRQRDFVLQVMEELSGSERALFLRFVWGRTRLPRAPQDPRQRDFVLQVMEELSGSERALFLRFVWGRTRLPRAPQDPRQRDFVLQVMEELSGSERALFLRFVWGRTRLPRAPQDPRQRDFVLQVMEELSGSERALFLRFVWGRTRLPRAPQDPRQRDFVLQVMEELSGSERALFLRFVWGRTRLPRAPQDPRQRDFVLQVLDKYQPPDHFLPESYTCFFLLKMPRYSCKTVLREKLRYAIHFCKSIDTDEYARVALSAAERVSSEESDSEDGPAPAAPPPALYSLSRPPTWL</sequence>
<dbReference type="Proteomes" id="UP001154114">
    <property type="component" value="Chromosome 3"/>
</dbReference>
<dbReference type="FunFam" id="3.30.2160.10:FF:000010">
    <property type="entry name" value="E3 ubiquitin-protein ligase HERC2 isoform X2"/>
    <property type="match status" value="1"/>
</dbReference>
<dbReference type="Gene3D" id="2.130.10.30">
    <property type="entry name" value="Regulator of chromosome condensation 1/beta-lactamase-inhibitor protein II"/>
    <property type="match status" value="1"/>
</dbReference>
<evidence type="ECO:0000256" key="1">
    <source>
        <dbReference type="ARBA" id="ARBA00022786"/>
    </source>
</evidence>
<feature type="repeat" description="RCC1" evidence="3">
    <location>
        <begin position="80"/>
        <end position="131"/>
    </location>
</feature>
<keyword evidence="1 2" id="KW-0833">Ubl conjugation pathway</keyword>
<dbReference type="EMBL" id="LR824006">
    <property type="protein sequence ID" value="CAD0195666.1"/>
    <property type="molecule type" value="Genomic_DNA"/>
</dbReference>
<feature type="active site" description="Glycyl thioester intermediate" evidence="2">
    <location>
        <position position="896"/>
    </location>
</feature>
<reference evidence="6" key="1">
    <citation type="submission" date="2021-12" db="EMBL/GenBank/DDBJ databases">
        <authorList>
            <person name="King R."/>
        </authorList>
    </citation>
    <scope>NUCLEOTIDE SEQUENCE</scope>
</reference>
<evidence type="ECO:0000256" key="2">
    <source>
        <dbReference type="PROSITE-ProRule" id="PRU00104"/>
    </source>
</evidence>
<feature type="repeat" description="RCC1" evidence="3">
    <location>
        <begin position="28"/>
        <end position="79"/>
    </location>
</feature>
<dbReference type="InterPro" id="IPR000408">
    <property type="entry name" value="Reg_chr_condens"/>
</dbReference>
<accession>A0A9N8KS80</accession>
<dbReference type="InterPro" id="IPR000569">
    <property type="entry name" value="HECT_dom"/>
</dbReference>
<dbReference type="SUPFAM" id="SSF56204">
    <property type="entry name" value="Hect, E3 ligase catalytic domain"/>
    <property type="match status" value="3"/>
</dbReference>
<dbReference type="InterPro" id="IPR042469">
    <property type="entry name" value="HECTD3"/>
</dbReference>
<gene>
    <name evidence="6" type="ORF">CINC_LOCUS9617</name>
</gene>
<name>A0A9N8KS80_CHRIL</name>
<comment type="caution">
    <text evidence="2">Lacks conserved residue(s) required for the propagation of feature annotation.</text>
</comment>
<keyword evidence="7" id="KW-1185">Reference proteome</keyword>
<dbReference type="Gene3D" id="3.30.2410.10">
    <property type="entry name" value="Hect, E3 ligase catalytic domain"/>
    <property type="match status" value="3"/>
</dbReference>
<dbReference type="Pfam" id="PF00415">
    <property type="entry name" value="RCC1"/>
    <property type="match status" value="2"/>
</dbReference>
<dbReference type="AlphaFoldDB" id="A0A9N8KS80"/>
<dbReference type="SUPFAM" id="SSF50985">
    <property type="entry name" value="RCC1/BLIP-II"/>
    <property type="match status" value="1"/>
</dbReference>
<dbReference type="InterPro" id="IPR035983">
    <property type="entry name" value="Hect_E3_ubiquitin_ligase"/>
</dbReference>
<proteinExistence type="predicted"/>
<feature type="region of interest" description="Disordered" evidence="4">
    <location>
        <begin position="941"/>
        <end position="971"/>
    </location>
</feature>
<evidence type="ECO:0000313" key="7">
    <source>
        <dbReference type="Proteomes" id="UP001154114"/>
    </source>
</evidence>
<dbReference type="Pfam" id="PF00632">
    <property type="entry name" value="HECT"/>
    <property type="match status" value="3"/>
</dbReference>
<protein>
    <recommendedName>
        <fullName evidence="5">HECT domain-containing protein</fullName>
    </recommendedName>
</protein>
<evidence type="ECO:0000256" key="4">
    <source>
        <dbReference type="SAM" id="MobiDB-lite"/>
    </source>
</evidence>
<dbReference type="InterPro" id="IPR009091">
    <property type="entry name" value="RCC1/BLIP-II"/>
</dbReference>
<dbReference type="GO" id="GO:0009966">
    <property type="term" value="P:regulation of signal transduction"/>
    <property type="evidence" value="ECO:0007669"/>
    <property type="project" value="UniProtKB-ARBA"/>
</dbReference>
<organism evidence="6 7">
    <name type="scientific">Chrysodeixis includens</name>
    <name type="common">Soybean looper</name>
    <name type="synonym">Pseudoplusia includens</name>
    <dbReference type="NCBI Taxonomy" id="689277"/>
    <lineage>
        <taxon>Eukaryota</taxon>
        <taxon>Metazoa</taxon>
        <taxon>Ecdysozoa</taxon>
        <taxon>Arthropoda</taxon>
        <taxon>Hexapoda</taxon>
        <taxon>Insecta</taxon>
        <taxon>Pterygota</taxon>
        <taxon>Neoptera</taxon>
        <taxon>Endopterygota</taxon>
        <taxon>Lepidoptera</taxon>
        <taxon>Glossata</taxon>
        <taxon>Ditrysia</taxon>
        <taxon>Noctuoidea</taxon>
        <taxon>Noctuidae</taxon>
        <taxon>Plusiinae</taxon>
        <taxon>Chrysodeixis</taxon>
    </lineage>
</organism>
<dbReference type="SMART" id="SM00119">
    <property type="entry name" value="HECTc"/>
    <property type="match status" value="1"/>
</dbReference>
<dbReference type="Gene3D" id="3.30.2160.10">
    <property type="entry name" value="Hect, E3 ligase catalytic domain"/>
    <property type="match status" value="1"/>
</dbReference>